<name>A0A6N7YZP3_9PSEU</name>
<dbReference type="EMBL" id="WMBA01000048">
    <property type="protein sequence ID" value="MTD57428.1"/>
    <property type="molecule type" value="Genomic_DNA"/>
</dbReference>
<feature type="region of interest" description="Disordered" evidence="1">
    <location>
        <begin position="1"/>
        <end position="32"/>
    </location>
</feature>
<organism evidence="2 3">
    <name type="scientific">Amycolatopsis pithecellobii</name>
    <dbReference type="NCBI Taxonomy" id="664692"/>
    <lineage>
        <taxon>Bacteria</taxon>
        <taxon>Bacillati</taxon>
        <taxon>Actinomycetota</taxon>
        <taxon>Actinomycetes</taxon>
        <taxon>Pseudonocardiales</taxon>
        <taxon>Pseudonocardiaceae</taxon>
        <taxon>Amycolatopsis</taxon>
    </lineage>
</organism>
<dbReference type="Proteomes" id="UP000440096">
    <property type="component" value="Unassembled WGS sequence"/>
</dbReference>
<dbReference type="AlphaFoldDB" id="A0A6N7YZP3"/>
<comment type="caution">
    <text evidence="2">The sequence shown here is derived from an EMBL/GenBank/DDBJ whole genome shotgun (WGS) entry which is preliminary data.</text>
</comment>
<feature type="compositionally biased region" description="Basic and acidic residues" evidence="1">
    <location>
        <begin position="1"/>
        <end position="12"/>
    </location>
</feature>
<protein>
    <submittedName>
        <fullName evidence="2">Uncharacterized protein</fullName>
    </submittedName>
</protein>
<keyword evidence="3" id="KW-1185">Reference proteome</keyword>
<evidence type="ECO:0000313" key="3">
    <source>
        <dbReference type="Proteomes" id="UP000440096"/>
    </source>
</evidence>
<evidence type="ECO:0000313" key="2">
    <source>
        <dbReference type="EMBL" id="MTD57428.1"/>
    </source>
</evidence>
<sequence>MPDGGRDAHLDEVAGDQGIEPRCGGTDGSSADNALFESFNVTLNREILQDPST</sequence>
<proteinExistence type="predicted"/>
<gene>
    <name evidence="2" type="ORF">GKO32_26160</name>
</gene>
<evidence type="ECO:0000256" key="1">
    <source>
        <dbReference type="SAM" id="MobiDB-lite"/>
    </source>
</evidence>
<accession>A0A6N7YZP3</accession>
<dbReference type="RefSeq" id="WP_154759559.1">
    <property type="nucleotide sequence ID" value="NZ_WMBA01000048.1"/>
</dbReference>
<reference evidence="2 3" key="1">
    <citation type="submission" date="2019-11" db="EMBL/GenBank/DDBJ databases">
        <title>Draft genome of Amycolatopsis RM579.</title>
        <authorList>
            <person name="Duangmal K."/>
            <person name="Mingma R."/>
        </authorList>
    </citation>
    <scope>NUCLEOTIDE SEQUENCE [LARGE SCALE GENOMIC DNA]</scope>
    <source>
        <strain evidence="2 3">RM579</strain>
    </source>
</reference>